<keyword evidence="2" id="KW-0677">Repeat</keyword>
<protein>
    <submittedName>
        <fullName evidence="8">Paralyzed_flagella_protein_20</fullName>
    </submittedName>
</protein>
<gene>
    <name evidence="8" type="ORF">LBRM2904_18.0650</name>
</gene>
<dbReference type="InterPro" id="IPR036322">
    <property type="entry name" value="WD40_repeat_dom_sf"/>
</dbReference>
<sequence length="623" mass="67946">MSHTTPTDIITEAAGGPSSNPAVSRMAAVHDADDMDLDALRHSVQMQKQLDLPPPPTAQLLRVPEVMDDFVRNFLYRNGMTRTLQTFESEWYCKAGGGIGSIDVSLENPMVPDNYHETMALQNRIELLERELRQHAELNTRVVQQWTQAKKDREYHRTSHQRVVQENARLSRLLRQAGQHAELVNPTLTESRIRCEQLLKAKSLLTIERDKLRREKEQLEARVAELEGQQQQQQEAFGGTSMRPKPPTANHRAGNWKSSHASGQSNVASRRRLASSPSPANTRAADAETDGFVWPLDDRLHPHGQTAVVPFSGNADGGQPGFPSGESPASEWVEQSSFQAHTMAVTSVALHPFKPVVASGSDDGSWRLSTLPAGDAIVSGQGHSNWISCVGVHPRGTMLATGSGDKTVKLWDFASNRCAATLSAHTNSVWDLEFQETGLLLASAALDKTARVWDVERGVCRQTLRGHQDAVNTVSWLPYTNLLLTGSADKCVAVWDARQGTKAQSFTGHRGAVLSVAAGPVGRSLFASCDTQGAVVIWDARCMVQLLRVECGPQPANCVAVDGGGHNVAVASDDGTIKIIDVEESVVTEMVGHEGPVQSVAFDLSSHRFLVSGSSDRTVRYWC</sequence>
<keyword evidence="1 5" id="KW-0853">WD repeat</keyword>
<dbReference type="CDD" id="cd00200">
    <property type="entry name" value="WD40"/>
    <property type="match status" value="1"/>
</dbReference>
<dbReference type="InterPro" id="IPR050995">
    <property type="entry name" value="WD-F-box_domain-protein"/>
</dbReference>
<dbReference type="VEuPathDB" id="TriTrypDB:LbrM.18.0530"/>
<dbReference type="EMBL" id="LS997617">
    <property type="protein sequence ID" value="SYZ64694.1"/>
    <property type="molecule type" value="Genomic_DNA"/>
</dbReference>
<evidence type="ECO:0000256" key="4">
    <source>
        <dbReference type="ARBA" id="ARBA00023274"/>
    </source>
</evidence>
<feature type="compositionally biased region" description="Polar residues" evidence="7">
    <location>
        <begin position="256"/>
        <end position="267"/>
    </location>
</feature>
<evidence type="ECO:0000256" key="6">
    <source>
        <dbReference type="SAM" id="Coils"/>
    </source>
</evidence>
<dbReference type="GO" id="GO:1990904">
    <property type="term" value="C:ribonucleoprotein complex"/>
    <property type="evidence" value="ECO:0007669"/>
    <property type="project" value="UniProtKB-KW"/>
</dbReference>
<dbReference type="PROSITE" id="PS00678">
    <property type="entry name" value="WD_REPEATS_1"/>
    <property type="match status" value="3"/>
</dbReference>
<keyword evidence="4" id="KW-0687">Ribonucleoprotein</keyword>
<dbReference type="InterPro" id="IPR001680">
    <property type="entry name" value="WD40_rpt"/>
</dbReference>
<feature type="repeat" description="WD" evidence="5">
    <location>
        <begin position="338"/>
        <end position="379"/>
    </location>
</feature>
<dbReference type="RefSeq" id="XP_001563977.1">
    <property type="nucleotide sequence ID" value="XM_001563927.1"/>
</dbReference>
<feature type="repeat" description="WD" evidence="5">
    <location>
        <begin position="380"/>
        <end position="421"/>
    </location>
</feature>
<dbReference type="KEGG" id="lbz:LBRM_18_0530"/>
<feature type="repeat" description="WD" evidence="5">
    <location>
        <begin position="590"/>
        <end position="623"/>
    </location>
</feature>
<dbReference type="PROSITE" id="PS50082">
    <property type="entry name" value="WD_REPEATS_2"/>
    <property type="match status" value="6"/>
</dbReference>
<evidence type="ECO:0000313" key="9">
    <source>
        <dbReference type="Proteomes" id="UP000319462"/>
    </source>
</evidence>
<keyword evidence="8" id="KW-0282">Flagellum</keyword>
<keyword evidence="3" id="KW-0689">Ribosomal protein</keyword>
<proteinExistence type="predicted"/>
<feature type="region of interest" description="Disordered" evidence="7">
    <location>
        <begin position="1"/>
        <end position="23"/>
    </location>
</feature>
<dbReference type="InterPro" id="IPR015943">
    <property type="entry name" value="WD40/YVTN_repeat-like_dom_sf"/>
</dbReference>
<dbReference type="FunFam" id="2.130.10.10:FF:001313">
    <property type="entry name" value="Predicted protein"/>
    <property type="match status" value="1"/>
</dbReference>
<dbReference type="GO" id="GO:0005840">
    <property type="term" value="C:ribosome"/>
    <property type="evidence" value="ECO:0007669"/>
    <property type="project" value="UniProtKB-KW"/>
</dbReference>
<dbReference type="PRINTS" id="PR00320">
    <property type="entry name" value="GPROTEINBRPT"/>
</dbReference>
<feature type="repeat" description="WD" evidence="5">
    <location>
        <begin position="422"/>
        <end position="463"/>
    </location>
</feature>
<feature type="coiled-coil region" evidence="6">
    <location>
        <begin position="118"/>
        <end position="145"/>
    </location>
</feature>
<keyword evidence="6" id="KW-0175">Coiled coil</keyword>
<dbReference type="Gene3D" id="2.130.10.10">
    <property type="entry name" value="YVTN repeat-like/Quinoprotein amine dehydrogenase"/>
    <property type="match status" value="2"/>
</dbReference>
<dbReference type="Proteomes" id="UP000319462">
    <property type="component" value="Chromosome 18"/>
</dbReference>
<dbReference type="PROSITE" id="PS50294">
    <property type="entry name" value="WD_REPEATS_REGION"/>
    <property type="match status" value="4"/>
</dbReference>
<evidence type="ECO:0000256" key="3">
    <source>
        <dbReference type="ARBA" id="ARBA00022980"/>
    </source>
</evidence>
<organism evidence="8 9">
    <name type="scientific">Leishmania braziliensis MHOM/BR/75/M2904</name>
    <dbReference type="NCBI Taxonomy" id="420245"/>
    <lineage>
        <taxon>Eukaryota</taxon>
        <taxon>Discoba</taxon>
        <taxon>Euglenozoa</taxon>
        <taxon>Kinetoplastea</taxon>
        <taxon>Metakinetoplastina</taxon>
        <taxon>Trypanosomatida</taxon>
        <taxon>Trypanosomatidae</taxon>
        <taxon>Leishmaniinae</taxon>
        <taxon>Leishmania</taxon>
        <taxon>Leishmania braziliensis species complex</taxon>
    </lineage>
</organism>
<feature type="repeat" description="WD" evidence="5">
    <location>
        <begin position="506"/>
        <end position="539"/>
    </location>
</feature>
<evidence type="ECO:0000256" key="5">
    <source>
        <dbReference type="PROSITE-ProRule" id="PRU00221"/>
    </source>
</evidence>
<dbReference type="PANTHER" id="PTHR14604:SF3">
    <property type="entry name" value="SPERM-ASSOCIATED ANTIGEN 16 PROTEIN"/>
    <property type="match status" value="1"/>
</dbReference>
<dbReference type="PANTHER" id="PTHR14604">
    <property type="entry name" value="WD40 REPEAT PF20"/>
    <property type="match status" value="1"/>
</dbReference>
<feature type="repeat" description="WD" evidence="5">
    <location>
        <begin position="464"/>
        <end position="505"/>
    </location>
</feature>
<evidence type="ECO:0000256" key="1">
    <source>
        <dbReference type="ARBA" id="ARBA00022574"/>
    </source>
</evidence>
<evidence type="ECO:0000256" key="7">
    <source>
        <dbReference type="SAM" id="MobiDB-lite"/>
    </source>
</evidence>
<reference evidence="8 9" key="1">
    <citation type="submission" date="2018-09" db="EMBL/GenBank/DDBJ databases">
        <authorList>
            <person name="Peiro R."/>
            <person name="Begona"/>
            <person name="Cbmso G."/>
            <person name="Lopez M."/>
            <person name="Gonzalez S."/>
        </authorList>
    </citation>
    <scope>NUCLEOTIDE SEQUENCE [LARGE SCALE GENOMIC DNA]</scope>
</reference>
<dbReference type="SMART" id="SM00320">
    <property type="entry name" value="WD40"/>
    <property type="match status" value="7"/>
</dbReference>
<evidence type="ECO:0000256" key="2">
    <source>
        <dbReference type="ARBA" id="ARBA00022737"/>
    </source>
</evidence>
<dbReference type="InterPro" id="IPR020472">
    <property type="entry name" value="WD40_PAC1"/>
</dbReference>
<keyword evidence="8" id="KW-0966">Cell projection</keyword>
<feature type="region of interest" description="Disordered" evidence="7">
    <location>
        <begin position="225"/>
        <end position="287"/>
    </location>
</feature>
<accession>A0A3P3Z3I2</accession>
<evidence type="ECO:0000313" key="8">
    <source>
        <dbReference type="EMBL" id="SYZ64694.1"/>
    </source>
</evidence>
<keyword evidence="8" id="KW-0969">Cilium</keyword>
<dbReference type="Pfam" id="PF00400">
    <property type="entry name" value="WD40"/>
    <property type="match status" value="7"/>
</dbReference>
<feature type="region of interest" description="Disordered" evidence="7">
    <location>
        <begin position="304"/>
        <end position="333"/>
    </location>
</feature>
<name>A0A3P3Z3I2_LEIBR</name>
<dbReference type="InterPro" id="IPR019775">
    <property type="entry name" value="WD40_repeat_CS"/>
</dbReference>
<dbReference type="SUPFAM" id="SSF50978">
    <property type="entry name" value="WD40 repeat-like"/>
    <property type="match status" value="1"/>
</dbReference>
<dbReference type="AlphaFoldDB" id="A0A3P3Z3I2"/>